<comment type="subcellular location">
    <subcellularLocation>
        <location evidence="2">Cell inner membrane</location>
        <topology evidence="2">Multi-pass membrane protein</topology>
    </subcellularLocation>
</comment>
<dbReference type="GO" id="GO:0006779">
    <property type="term" value="P:porphyrin-containing compound biosynthetic process"/>
    <property type="evidence" value="ECO:0007669"/>
    <property type="project" value="UniProtKB-KW"/>
</dbReference>
<keyword evidence="9" id="KW-0627">Porphyrin biosynthesis</keyword>
<keyword evidence="8 11" id="KW-0472">Membrane</keyword>
<dbReference type="InterPro" id="IPR011990">
    <property type="entry name" value="TPR-like_helical_dom_sf"/>
</dbReference>
<comment type="function">
    <text evidence="1">Involved in a late step of protoheme IX synthesis.</text>
</comment>
<feature type="transmembrane region" description="Helical" evidence="11">
    <location>
        <begin position="45"/>
        <end position="66"/>
    </location>
</feature>
<dbReference type="InterPro" id="IPR005254">
    <property type="entry name" value="Heme_biosyn_assoc_TPR_pro"/>
</dbReference>
<evidence type="ECO:0000313" key="13">
    <source>
        <dbReference type="EMBL" id="OGI48516.1"/>
    </source>
</evidence>
<dbReference type="Gene3D" id="1.25.40.10">
    <property type="entry name" value="Tetratricopeptide repeat domain"/>
    <property type="match status" value="2"/>
</dbReference>
<evidence type="ECO:0000256" key="5">
    <source>
        <dbReference type="ARBA" id="ARBA00022519"/>
    </source>
</evidence>
<dbReference type="SMART" id="SM00028">
    <property type="entry name" value="TPR"/>
    <property type="match status" value="3"/>
</dbReference>
<keyword evidence="4" id="KW-1003">Cell membrane</keyword>
<name>A0A1F6TTV3_9PROT</name>
<evidence type="ECO:0000259" key="12">
    <source>
        <dbReference type="Pfam" id="PF07219"/>
    </source>
</evidence>
<evidence type="ECO:0000256" key="8">
    <source>
        <dbReference type="ARBA" id="ARBA00023136"/>
    </source>
</evidence>
<organism evidence="13 14">
    <name type="scientific">Candidatus Muproteobacteria bacterium RBG_16_65_34</name>
    <dbReference type="NCBI Taxonomy" id="1817760"/>
    <lineage>
        <taxon>Bacteria</taxon>
        <taxon>Pseudomonadati</taxon>
        <taxon>Pseudomonadota</taxon>
        <taxon>Candidatus Muproteobacteria</taxon>
    </lineage>
</organism>
<dbReference type="STRING" id="1817760.A2151_08515"/>
<accession>A0A1F6TTV3</accession>
<evidence type="ECO:0000256" key="10">
    <source>
        <dbReference type="PROSITE-ProRule" id="PRU00339"/>
    </source>
</evidence>
<comment type="caution">
    <text evidence="13">The sequence shown here is derived from an EMBL/GenBank/DDBJ whole genome shotgun (WGS) entry which is preliminary data.</text>
</comment>
<dbReference type="InterPro" id="IPR019734">
    <property type="entry name" value="TPR_rpt"/>
</dbReference>
<evidence type="ECO:0000313" key="14">
    <source>
        <dbReference type="Proteomes" id="UP000178885"/>
    </source>
</evidence>
<evidence type="ECO:0000256" key="1">
    <source>
        <dbReference type="ARBA" id="ARBA00002962"/>
    </source>
</evidence>
<dbReference type="GO" id="GO:0005886">
    <property type="term" value="C:plasma membrane"/>
    <property type="evidence" value="ECO:0007669"/>
    <property type="project" value="UniProtKB-SubCell"/>
</dbReference>
<comment type="pathway">
    <text evidence="3">Porphyrin-containing compound metabolism; protoheme biosynthesis.</text>
</comment>
<dbReference type="Pfam" id="PF07219">
    <property type="entry name" value="HemY_N"/>
    <property type="match status" value="1"/>
</dbReference>
<dbReference type="AlphaFoldDB" id="A0A1F6TTV3"/>
<keyword evidence="10" id="KW-0802">TPR repeat</keyword>
<feature type="domain" description="HemY N-terminal" evidence="12">
    <location>
        <begin position="26"/>
        <end position="132"/>
    </location>
</feature>
<reference evidence="13 14" key="1">
    <citation type="journal article" date="2016" name="Nat. Commun.">
        <title>Thousands of microbial genomes shed light on interconnected biogeochemical processes in an aquifer system.</title>
        <authorList>
            <person name="Anantharaman K."/>
            <person name="Brown C.T."/>
            <person name="Hug L.A."/>
            <person name="Sharon I."/>
            <person name="Castelle C.J."/>
            <person name="Probst A.J."/>
            <person name="Thomas B.C."/>
            <person name="Singh A."/>
            <person name="Wilkins M.J."/>
            <person name="Karaoz U."/>
            <person name="Brodie E.L."/>
            <person name="Williams K.H."/>
            <person name="Hubbard S.S."/>
            <person name="Banfield J.F."/>
        </authorList>
    </citation>
    <scope>NUCLEOTIDE SEQUENCE [LARGE SCALE GENOMIC DNA]</scope>
</reference>
<evidence type="ECO:0000256" key="6">
    <source>
        <dbReference type="ARBA" id="ARBA00022692"/>
    </source>
</evidence>
<dbReference type="InterPro" id="IPR010817">
    <property type="entry name" value="HemY_N"/>
</dbReference>
<sequence>MKLLSFILAILFLAVIATLYAVENPGYVLIARAPWSIEMTLTLFIPLLLLAFSLLAAALYIPARLYRIPRDVRRWRARRQTRHARSALTRGLIHLAEGNWTEAETEFVSGLRHSDTPLLDYLGAAYAAQELGLTEKRDEYLSAAHKSAPQNDLAIGMTQAYLQHLAHQPEQALATLMELRARLPKHRYTLKLLTRVSLELRDWTGIIDLIPDLRQHGAVPAAEIDALEIQAHRELLRQSLPSGSVAVLKKAWDTVPRHLHRHPALIAIYARQMIAQGESGEAESILRAAVENEWSDTLVELYGQAQGADTAEQLETAEGWLAAHPDEPMLFLTLGRLATRAGENDKARMYLEKCIALNGPTEAHRELGALHERAGENDKALGFYRRGLELYASESRAAPGRLVGPSAARYRAQR</sequence>
<dbReference type="EMBL" id="MFSU01000026">
    <property type="protein sequence ID" value="OGI48516.1"/>
    <property type="molecule type" value="Genomic_DNA"/>
</dbReference>
<feature type="repeat" description="TPR" evidence="10">
    <location>
        <begin position="361"/>
        <end position="394"/>
    </location>
</feature>
<dbReference type="PROSITE" id="PS50005">
    <property type="entry name" value="TPR"/>
    <property type="match status" value="1"/>
</dbReference>
<dbReference type="UniPathway" id="UPA00252"/>
<evidence type="ECO:0000256" key="7">
    <source>
        <dbReference type="ARBA" id="ARBA00022989"/>
    </source>
</evidence>
<evidence type="ECO:0000256" key="11">
    <source>
        <dbReference type="SAM" id="Phobius"/>
    </source>
</evidence>
<evidence type="ECO:0000256" key="2">
    <source>
        <dbReference type="ARBA" id="ARBA00004429"/>
    </source>
</evidence>
<dbReference type="NCBIfam" id="TIGR00540">
    <property type="entry name" value="TPR_hemY_coli"/>
    <property type="match status" value="1"/>
</dbReference>
<dbReference type="Proteomes" id="UP000178885">
    <property type="component" value="Unassembled WGS sequence"/>
</dbReference>
<keyword evidence="5" id="KW-0997">Cell inner membrane</keyword>
<dbReference type="SUPFAM" id="SSF48452">
    <property type="entry name" value="TPR-like"/>
    <property type="match status" value="1"/>
</dbReference>
<evidence type="ECO:0000256" key="3">
    <source>
        <dbReference type="ARBA" id="ARBA00004744"/>
    </source>
</evidence>
<keyword evidence="7 11" id="KW-1133">Transmembrane helix</keyword>
<keyword evidence="6 11" id="KW-0812">Transmembrane</keyword>
<gene>
    <name evidence="13" type="ORF">A2151_08515</name>
</gene>
<evidence type="ECO:0000256" key="4">
    <source>
        <dbReference type="ARBA" id="ARBA00022475"/>
    </source>
</evidence>
<protein>
    <recommendedName>
        <fullName evidence="12">HemY N-terminal domain-containing protein</fullName>
    </recommendedName>
</protein>
<dbReference type="GO" id="GO:0042168">
    <property type="term" value="P:heme metabolic process"/>
    <property type="evidence" value="ECO:0007669"/>
    <property type="project" value="InterPro"/>
</dbReference>
<proteinExistence type="predicted"/>
<evidence type="ECO:0000256" key="9">
    <source>
        <dbReference type="ARBA" id="ARBA00023244"/>
    </source>
</evidence>